<proteinExistence type="predicted"/>
<reference evidence="1 2" key="1">
    <citation type="journal article" date="2015" name="Nature">
        <title>rRNA introns, odd ribosomes, and small enigmatic genomes across a large radiation of phyla.</title>
        <authorList>
            <person name="Brown C.T."/>
            <person name="Hug L.A."/>
            <person name="Thomas B.C."/>
            <person name="Sharon I."/>
            <person name="Castelle C.J."/>
            <person name="Singh A."/>
            <person name="Wilkins M.J."/>
            <person name="Williams K.H."/>
            <person name="Banfield J.F."/>
        </authorList>
    </citation>
    <scope>NUCLEOTIDE SEQUENCE [LARGE SCALE GENOMIC DNA]</scope>
</reference>
<organism evidence="1 2">
    <name type="scientific">Candidatus Collierbacteria bacterium GW2011_GWC2_44_18</name>
    <dbReference type="NCBI Taxonomy" id="1618392"/>
    <lineage>
        <taxon>Bacteria</taxon>
        <taxon>Candidatus Collieribacteriota</taxon>
    </lineage>
</organism>
<evidence type="ECO:0000313" key="1">
    <source>
        <dbReference type="EMBL" id="KKT49245.1"/>
    </source>
</evidence>
<sequence length="48" mass="5649">MIFIDVVSMGICFDQKIVVGKFHRAILPQVRDKIYSCIQGNYFRTKLR</sequence>
<gene>
    <name evidence="1" type="ORF">UW41_C0009G0012</name>
</gene>
<dbReference type="EMBL" id="LCIE01000009">
    <property type="protein sequence ID" value="KKT49245.1"/>
    <property type="molecule type" value="Genomic_DNA"/>
</dbReference>
<dbReference type="Proteomes" id="UP000034172">
    <property type="component" value="Unassembled WGS sequence"/>
</dbReference>
<name>A0A0G1HQP3_9BACT</name>
<protein>
    <submittedName>
        <fullName evidence="1">Uncharacterized protein</fullName>
    </submittedName>
</protein>
<accession>A0A0G1HQP3</accession>
<comment type="caution">
    <text evidence="1">The sequence shown here is derived from an EMBL/GenBank/DDBJ whole genome shotgun (WGS) entry which is preliminary data.</text>
</comment>
<evidence type="ECO:0000313" key="2">
    <source>
        <dbReference type="Proteomes" id="UP000034172"/>
    </source>
</evidence>
<dbReference type="AlphaFoldDB" id="A0A0G1HQP3"/>